<name>A0A0D8XF16_DICVI</name>
<proteinExistence type="predicted"/>
<reference evidence="1 2" key="1">
    <citation type="submission" date="2013-11" db="EMBL/GenBank/DDBJ databases">
        <title>Draft genome of the bovine lungworm Dictyocaulus viviparus.</title>
        <authorList>
            <person name="Mitreva M."/>
        </authorList>
    </citation>
    <scope>NUCLEOTIDE SEQUENCE [LARGE SCALE GENOMIC DNA]</scope>
    <source>
        <strain evidence="1 2">HannoverDv2000</strain>
    </source>
</reference>
<evidence type="ECO:0008006" key="3">
    <source>
        <dbReference type="Google" id="ProtNLM"/>
    </source>
</evidence>
<dbReference type="EMBL" id="KN716685">
    <property type="protein sequence ID" value="KJH42279.1"/>
    <property type="molecule type" value="Genomic_DNA"/>
</dbReference>
<gene>
    <name evidence="1" type="ORF">DICVIV_11741</name>
</gene>
<evidence type="ECO:0000313" key="1">
    <source>
        <dbReference type="EMBL" id="KJH42279.1"/>
    </source>
</evidence>
<accession>A0A0D8XF16</accession>
<dbReference type="OrthoDB" id="5353557at2759"/>
<sequence>MLCFLLPVSNTRHGLAIGAKTILLTRFFMWITCPLSYPISKDTFNYHKKKLLKSNLLSTGAVLHQQNTTTYGVPGFVAQNM</sequence>
<dbReference type="AlphaFoldDB" id="A0A0D8XF16"/>
<protein>
    <recommendedName>
        <fullName evidence="3">CNNM transmembrane domain-containing protein</fullName>
    </recommendedName>
</protein>
<keyword evidence="2" id="KW-1185">Reference proteome</keyword>
<dbReference type="STRING" id="29172.A0A0D8XF16"/>
<dbReference type="Proteomes" id="UP000053766">
    <property type="component" value="Unassembled WGS sequence"/>
</dbReference>
<organism evidence="1 2">
    <name type="scientific">Dictyocaulus viviparus</name>
    <name type="common">Bovine lungworm</name>
    <dbReference type="NCBI Taxonomy" id="29172"/>
    <lineage>
        <taxon>Eukaryota</taxon>
        <taxon>Metazoa</taxon>
        <taxon>Ecdysozoa</taxon>
        <taxon>Nematoda</taxon>
        <taxon>Chromadorea</taxon>
        <taxon>Rhabditida</taxon>
        <taxon>Rhabditina</taxon>
        <taxon>Rhabditomorpha</taxon>
        <taxon>Strongyloidea</taxon>
        <taxon>Metastrongylidae</taxon>
        <taxon>Dictyocaulus</taxon>
    </lineage>
</organism>
<evidence type="ECO:0000313" key="2">
    <source>
        <dbReference type="Proteomes" id="UP000053766"/>
    </source>
</evidence>
<reference evidence="2" key="2">
    <citation type="journal article" date="2016" name="Sci. Rep.">
        <title>Dictyocaulus viviparus genome, variome and transcriptome elucidate lungworm biology and support future intervention.</title>
        <authorList>
            <person name="McNulty S.N."/>
            <person name="Strube C."/>
            <person name="Rosa B.A."/>
            <person name="Martin J.C."/>
            <person name="Tyagi R."/>
            <person name="Choi Y.J."/>
            <person name="Wang Q."/>
            <person name="Hallsworth Pepin K."/>
            <person name="Zhang X."/>
            <person name="Ozersky P."/>
            <person name="Wilson R.K."/>
            <person name="Sternberg P.W."/>
            <person name="Gasser R.B."/>
            <person name="Mitreva M."/>
        </authorList>
    </citation>
    <scope>NUCLEOTIDE SEQUENCE [LARGE SCALE GENOMIC DNA]</scope>
    <source>
        <strain evidence="2">HannoverDv2000</strain>
    </source>
</reference>